<reference evidence="8 10" key="2">
    <citation type="journal article" date="2013" name="Nature">
        <title>Insights into bilaterian evolution from three spiralian genomes.</title>
        <authorList>
            <person name="Simakov O."/>
            <person name="Marletaz F."/>
            <person name="Cho S.J."/>
            <person name="Edsinger-Gonzales E."/>
            <person name="Havlak P."/>
            <person name="Hellsten U."/>
            <person name="Kuo D.H."/>
            <person name="Larsson T."/>
            <person name="Lv J."/>
            <person name="Arendt D."/>
            <person name="Savage R."/>
            <person name="Osoegawa K."/>
            <person name="de Jong P."/>
            <person name="Grimwood J."/>
            <person name="Chapman J.A."/>
            <person name="Shapiro H."/>
            <person name="Aerts A."/>
            <person name="Otillar R.P."/>
            <person name="Terry A.Y."/>
            <person name="Boore J.L."/>
            <person name="Grigoriev I.V."/>
            <person name="Lindberg D.R."/>
            <person name="Seaver E.C."/>
            <person name="Weisblat D.A."/>
            <person name="Putnam N.H."/>
            <person name="Rokhsar D.S."/>
        </authorList>
    </citation>
    <scope>NUCLEOTIDE SEQUENCE</scope>
</reference>
<dbReference type="InterPro" id="IPR005828">
    <property type="entry name" value="MFS_sugar_transport-like"/>
</dbReference>
<reference evidence="10" key="1">
    <citation type="submission" date="2012-12" db="EMBL/GenBank/DDBJ databases">
        <authorList>
            <person name="Hellsten U."/>
            <person name="Grimwood J."/>
            <person name="Chapman J.A."/>
            <person name="Shapiro H."/>
            <person name="Aerts A."/>
            <person name="Otillar R.P."/>
            <person name="Terry A.Y."/>
            <person name="Boore J.L."/>
            <person name="Simakov O."/>
            <person name="Marletaz F."/>
            <person name="Cho S.-J."/>
            <person name="Edsinger-Gonzales E."/>
            <person name="Havlak P."/>
            <person name="Kuo D.-H."/>
            <person name="Larsson T."/>
            <person name="Lv J."/>
            <person name="Arendt D."/>
            <person name="Savage R."/>
            <person name="Osoegawa K."/>
            <person name="de Jong P."/>
            <person name="Lindberg D.R."/>
            <person name="Seaver E.C."/>
            <person name="Weisblat D.A."/>
            <person name="Putnam N.H."/>
            <person name="Grigoriev I.V."/>
            <person name="Rokhsar D.S."/>
        </authorList>
    </citation>
    <scope>NUCLEOTIDE SEQUENCE</scope>
</reference>
<dbReference type="SUPFAM" id="SSF103473">
    <property type="entry name" value="MFS general substrate transporter"/>
    <property type="match status" value="1"/>
</dbReference>
<keyword evidence="3 6" id="KW-1133">Transmembrane helix</keyword>
<feature type="transmembrane region" description="Helical" evidence="6">
    <location>
        <begin position="44"/>
        <end position="64"/>
    </location>
</feature>
<feature type="region of interest" description="Disordered" evidence="5">
    <location>
        <begin position="398"/>
        <end position="438"/>
    </location>
</feature>
<dbReference type="GO" id="GO:0022857">
    <property type="term" value="F:transmembrane transporter activity"/>
    <property type="evidence" value="ECO:0007669"/>
    <property type="project" value="InterPro"/>
</dbReference>
<feature type="transmembrane region" description="Helical" evidence="6">
    <location>
        <begin position="105"/>
        <end position="121"/>
    </location>
</feature>
<feature type="transmembrane region" description="Helical" evidence="6">
    <location>
        <begin position="362"/>
        <end position="382"/>
    </location>
</feature>
<feature type="transmembrane region" description="Helical" evidence="6">
    <location>
        <begin position="127"/>
        <end position="145"/>
    </location>
</feature>
<gene>
    <name evidence="9" type="primary">20214629</name>
    <name evidence="8" type="ORF">HELRODRAFT_71547</name>
</gene>
<evidence type="ECO:0000313" key="9">
    <source>
        <dbReference type="EnsemblMetazoa" id="HelroP71547"/>
    </source>
</evidence>
<dbReference type="Gene3D" id="1.20.1250.20">
    <property type="entry name" value="MFS general substrate transporter like domains"/>
    <property type="match status" value="2"/>
</dbReference>
<dbReference type="CDD" id="cd17317">
    <property type="entry name" value="MFS_SLC22"/>
    <property type="match status" value="1"/>
</dbReference>
<evidence type="ECO:0000313" key="10">
    <source>
        <dbReference type="Proteomes" id="UP000015101"/>
    </source>
</evidence>
<feature type="transmembrane region" description="Helical" evidence="6">
    <location>
        <begin position="12"/>
        <end position="32"/>
    </location>
</feature>
<name>T1G0N1_HELRO</name>
<sequence>WDLVCDLGYIAQTTQTLLVVGVMLGAVLFTALSDRFGRKPIFLLSQWCMVVVGIGTALSPNIYFFCAMRFLTGALQQGILLTGFVLACELFAAKHRTFAGTIIENFWAVAWCVFPLFAFLFKNWQYLQIFISLSGMFTIPLYWLLPESVLWLSANGKIQEAERVIKNAAKMNKIMMPDPILDCSADAKDGEVGKKIRSRKERLMKIFKKEEKTEGCDDDDDDDDDVYYGLSLSTAQLAGNRYLNGFLNAVVEIPAYTSSYFVLKRFGRRYPLIAYHLIAGLGLLANAYLDHPQYEKWLPAIILFNMLGKFGITGSFGIVFLYAPEIFPTTLRNQALGIASLFGRVGNMLATFNSYFLETHSALSGSLFGVLSIAGGLLVLFLPETLNRPLPQTIEDIESWYKKPDQDQQQMEPLEKKGEKNEDGDAAKKVPSSDEVLG</sequence>
<dbReference type="InterPro" id="IPR036259">
    <property type="entry name" value="MFS_trans_sf"/>
</dbReference>
<dbReference type="HOGENOM" id="CLU_001265_33_4_1"/>
<dbReference type="GO" id="GO:0016020">
    <property type="term" value="C:membrane"/>
    <property type="evidence" value="ECO:0007669"/>
    <property type="project" value="UniProtKB-SubCell"/>
</dbReference>
<evidence type="ECO:0000259" key="7">
    <source>
        <dbReference type="PROSITE" id="PS50850"/>
    </source>
</evidence>
<dbReference type="KEGG" id="hro:HELRODRAFT_71547"/>
<accession>T1G0N1</accession>
<feature type="transmembrane region" description="Helical" evidence="6">
    <location>
        <begin position="301"/>
        <end position="323"/>
    </location>
</feature>
<dbReference type="InterPro" id="IPR020846">
    <property type="entry name" value="MFS_dom"/>
</dbReference>
<evidence type="ECO:0000256" key="4">
    <source>
        <dbReference type="ARBA" id="ARBA00023136"/>
    </source>
</evidence>
<evidence type="ECO:0000256" key="3">
    <source>
        <dbReference type="ARBA" id="ARBA00022989"/>
    </source>
</evidence>
<feature type="domain" description="Major facilitator superfamily (MFS) profile" evidence="7">
    <location>
        <begin position="1"/>
        <end position="387"/>
    </location>
</feature>
<dbReference type="EMBL" id="KB095812">
    <property type="protein sequence ID" value="ESO11480.1"/>
    <property type="molecule type" value="Genomic_DNA"/>
</dbReference>
<dbReference type="Proteomes" id="UP000015101">
    <property type="component" value="Unassembled WGS sequence"/>
</dbReference>
<dbReference type="EnsemblMetazoa" id="HelroT71547">
    <property type="protein sequence ID" value="HelroP71547"/>
    <property type="gene ID" value="HelroG71547"/>
</dbReference>
<protein>
    <recommendedName>
        <fullName evidence="7">Major facilitator superfamily (MFS) profile domain-containing protein</fullName>
    </recommendedName>
</protein>
<keyword evidence="2 6" id="KW-0812">Transmembrane</keyword>
<keyword evidence="4 6" id="KW-0472">Membrane</keyword>
<dbReference type="EMBL" id="AMQM01002409">
    <property type="status" value="NOT_ANNOTATED_CDS"/>
    <property type="molecule type" value="Genomic_DNA"/>
</dbReference>
<dbReference type="RefSeq" id="XP_009009968.1">
    <property type="nucleotide sequence ID" value="XM_009011720.1"/>
</dbReference>
<dbReference type="STRING" id="6412.T1G0N1"/>
<dbReference type="CTD" id="20214629"/>
<feature type="transmembrane region" description="Helical" evidence="6">
    <location>
        <begin position="335"/>
        <end position="356"/>
    </location>
</feature>
<evidence type="ECO:0000256" key="6">
    <source>
        <dbReference type="SAM" id="Phobius"/>
    </source>
</evidence>
<feature type="transmembrane region" description="Helical" evidence="6">
    <location>
        <begin position="272"/>
        <end position="289"/>
    </location>
</feature>
<dbReference type="PROSITE" id="PS50850">
    <property type="entry name" value="MFS"/>
    <property type="match status" value="1"/>
</dbReference>
<keyword evidence="10" id="KW-1185">Reference proteome</keyword>
<feature type="compositionally biased region" description="Basic and acidic residues" evidence="5">
    <location>
        <begin position="413"/>
        <end position="432"/>
    </location>
</feature>
<dbReference type="FunCoup" id="T1G0N1">
    <property type="interactions" value="43"/>
</dbReference>
<dbReference type="InParanoid" id="T1G0N1"/>
<evidence type="ECO:0000256" key="5">
    <source>
        <dbReference type="SAM" id="MobiDB-lite"/>
    </source>
</evidence>
<organism evidence="9 10">
    <name type="scientific">Helobdella robusta</name>
    <name type="common">Californian leech</name>
    <dbReference type="NCBI Taxonomy" id="6412"/>
    <lineage>
        <taxon>Eukaryota</taxon>
        <taxon>Metazoa</taxon>
        <taxon>Spiralia</taxon>
        <taxon>Lophotrochozoa</taxon>
        <taxon>Annelida</taxon>
        <taxon>Clitellata</taxon>
        <taxon>Hirudinea</taxon>
        <taxon>Rhynchobdellida</taxon>
        <taxon>Glossiphoniidae</taxon>
        <taxon>Helobdella</taxon>
    </lineage>
</organism>
<proteinExistence type="predicted"/>
<reference evidence="9" key="3">
    <citation type="submission" date="2015-06" db="UniProtKB">
        <authorList>
            <consortium name="EnsemblMetazoa"/>
        </authorList>
    </citation>
    <scope>IDENTIFICATION</scope>
</reference>
<dbReference type="PANTHER" id="PTHR24064">
    <property type="entry name" value="SOLUTE CARRIER FAMILY 22 MEMBER"/>
    <property type="match status" value="1"/>
</dbReference>
<dbReference type="eggNOG" id="KOG0255">
    <property type="taxonomic scope" value="Eukaryota"/>
</dbReference>
<dbReference type="Pfam" id="PF00083">
    <property type="entry name" value="Sugar_tr"/>
    <property type="match status" value="2"/>
</dbReference>
<feature type="transmembrane region" description="Helical" evidence="6">
    <location>
        <begin position="70"/>
        <end position="93"/>
    </location>
</feature>
<dbReference type="GeneID" id="20214629"/>
<evidence type="ECO:0000256" key="1">
    <source>
        <dbReference type="ARBA" id="ARBA00004141"/>
    </source>
</evidence>
<comment type="subcellular location">
    <subcellularLocation>
        <location evidence="1">Membrane</location>
        <topology evidence="1">Multi-pass membrane protein</topology>
    </subcellularLocation>
</comment>
<dbReference type="OrthoDB" id="10021984at2759"/>
<evidence type="ECO:0000313" key="8">
    <source>
        <dbReference type="EMBL" id="ESO11480.1"/>
    </source>
</evidence>
<dbReference type="AlphaFoldDB" id="T1G0N1"/>
<evidence type="ECO:0000256" key="2">
    <source>
        <dbReference type="ARBA" id="ARBA00022692"/>
    </source>
</evidence>
<dbReference type="OMA" id="RYPLIAY"/>